<dbReference type="AlphaFoldDB" id="A0A6A4SRG9"/>
<accession>A0A6A4SRG9</accession>
<reference evidence="1 2" key="1">
    <citation type="submission" date="2019-06" db="EMBL/GenBank/DDBJ databases">
        <title>Draft genomes of female and male turbot (Scophthalmus maximus).</title>
        <authorList>
            <person name="Xu H."/>
            <person name="Xu X.-W."/>
            <person name="Shao C."/>
            <person name="Chen S."/>
        </authorList>
    </citation>
    <scope>NUCLEOTIDE SEQUENCE [LARGE SCALE GENOMIC DNA]</scope>
    <source>
        <strain evidence="1">Ysfricsl-2016a</strain>
        <tissue evidence="1">Blood</tissue>
    </source>
</reference>
<dbReference type="Proteomes" id="UP000438429">
    <property type="component" value="Unassembled WGS sequence"/>
</dbReference>
<evidence type="ECO:0000313" key="2">
    <source>
        <dbReference type="Proteomes" id="UP000438429"/>
    </source>
</evidence>
<protein>
    <submittedName>
        <fullName evidence="1">Uncharacterized protein</fullName>
    </submittedName>
</protein>
<gene>
    <name evidence="1" type="ORF">F2P81_012913</name>
</gene>
<name>A0A6A4SRG9_SCOMX</name>
<proteinExistence type="predicted"/>
<evidence type="ECO:0000313" key="1">
    <source>
        <dbReference type="EMBL" id="KAF0035155.1"/>
    </source>
</evidence>
<sequence length="101" mass="10956">MITGSEKRHCEQEEKVSISAVNTFAGVSAQQCFDLTLDAGSVHMQNVTVRSDQRLSNSGQQENSATVFIHMGTRTIPHYATVNGCTAGHQTYVVVRAKTVS</sequence>
<organism evidence="1 2">
    <name type="scientific">Scophthalmus maximus</name>
    <name type="common">Turbot</name>
    <name type="synonym">Psetta maxima</name>
    <dbReference type="NCBI Taxonomy" id="52904"/>
    <lineage>
        <taxon>Eukaryota</taxon>
        <taxon>Metazoa</taxon>
        <taxon>Chordata</taxon>
        <taxon>Craniata</taxon>
        <taxon>Vertebrata</taxon>
        <taxon>Euteleostomi</taxon>
        <taxon>Actinopterygii</taxon>
        <taxon>Neopterygii</taxon>
        <taxon>Teleostei</taxon>
        <taxon>Neoteleostei</taxon>
        <taxon>Acanthomorphata</taxon>
        <taxon>Carangaria</taxon>
        <taxon>Pleuronectiformes</taxon>
        <taxon>Pleuronectoidei</taxon>
        <taxon>Scophthalmidae</taxon>
        <taxon>Scophthalmus</taxon>
    </lineage>
</organism>
<comment type="caution">
    <text evidence="1">The sequence shown here is derived from an EMBL/GenBank/DDBJ whole genome shotgun (WGS) entry which is preliminary data.</text>
</comment>
<dbReference type="EMBL" id="VEVO01000011">
    <property type="protein sequence ID" value="KAF0035155.1"/>
    <property type="molecule type" value="Genomic_DNA"/>
</dbReference>